<keyword evidence="1" id="KW-0472">Membrane</keyword>
<evidence type="ECO:0000256" key="1">
    <source>
        <dbReference type="SAM" id="Phobius"/>
    </source>
</evidence>
<dbReference type="EMBL" id="JBHUPC010000010">
    <property type="protein sequence ID" value="MFD2890783.1"/>
    <property type="molecule type" value="Genomic_DNA"/>
</dbReference>
<dbReference type="Proteomes" id="UP001597534">
    <property type="component" value="Unassembled WGS sequence"/>
</dbReference>
<organism evidence="2 3">
    <name type="scientific">Flavobacterium chuncheonense</name>
    <dbReference type="NCBI Taxonomy" id="2026653"/>
    <lineage>
        <taxon>Bacteria</taxon>
        <taxon>Pseudomonadati</taxon>
        <taxon>Bacteroidota</taxon>
        <taxon>Flavobacteriia</taxon>
        <taxon>Flavobacteriales</taxon>
        <taxon>Flavobacteriaceae</taxon>
        <taxon>Flavobacterium</taxon>
    </lineage>
</organism>
<accession>A0ABW5YIH3</accession>
<sequence>MELKQVEILLEKYFEGETSLSEEKQLKAYFTSDNIATHLEQYKPLFVSFQEQKEIQFTKSLPLQPRKQKNVKWIGIAAGFVVLFGIATFYNKHYVESDLGTFEDPQEAFIATQKALELVSEQVNYGVEGVAVLQEFEQSKNKIFKK</sequence>
<evidence type="ECO:0008006" key="4">
    <source>
        <dbReference type="Google" id="ProtNLM"/>
    </source>
</evidence>
<name>A0ABW5YIH3_9FLAO</name>
<comment type="caution">
    <text evidence="2">The sequence shown here is derived from an EMBL/GenBank/DDBJ whole genome shotgun (WGS) entry which is preliminary data.</text>
</comment>
<gene>
    <name evidence="2" type="ORF">ACFS5J_02015</name>
</gene>
<evidence type="ECO:0000313" key="3">
    <source>
        <dbReference type="Proteomes" id="UP001597534"/>
    </source>
</evidence>
<proteinExistence type="predicted"/>
<evidence type="ECO:0000313" key="2">
    <source>
        <dbReference type="EMBL" id="MFD2890783.1"/>
    </source>
</evidence>
<keyword evidence="3" id="KW-1185">Reference proteome</keyword>
<feature type="transmembrane region" description="Helical" evidence="1">
    <location>
        <begin position="73"/>
        <end position="90"/>
    </location>
</feature>
<keyword evidence="1" id="KW-1133">Transmembrane helix</keyword>
<keyword evidence="1" id="KW-0812">Transmembrane</keyword>
<dbReference type="RefSeq" id="WP_379810284.1">
    <property type="nucleotide sequence ID" value="NZ_JBHUPC010000010.1"/>
</dbReference>
<protein>
    <recommendedName>
        <fullName evidence="4">Anti-sigma factor</fullName>
    </recommendedName>
</protein>
<reference evidence="3" key="1">
    <citation type="journal article" date="2019" name="Int. J. Syst. Evol. Microbiol.">
        <title>The Global Catalogue of Microorganisms (GCM) 10K type strain sequencing project: providing services to taxonomists for standard genome sequencing and annotation.</title>
        <authorList>
            <consortium name="The Broad Institute Genomics Platform"/>
            <consortium name="The Broad Institute Genome Sequencing Center for Infectious Disease"/>
            <person name="Wu L."/>
            <person name="Ma J."/>
        </authorList>
    </citation>
    <scope>NUCLEOTIDE SEQUENCE [LARGE SCALE GENOMIC DNA]</scope>
    <source>
        <strain evidence="3">KCTC 22671</strain>
    </source>
</reference>